<dbReference type="RefSeq" id="WP_152211724.1">
    <property type="nucleotide sequence ID" value="NZ_WFLN01000004.1"/>
</dbReference>
<dbReference type="AlphaFoldDB" id="A0A833N3A0"/>
<organism evidence="1 2">
    <name type="scientific">Fluviispira multicolorata</name>
    <dbReference type="NCBI Taxonomy" id="2654512"/>
    <lineage>
        <taxon>Bacteria</taxon>
        <taxon>Pseudomonadati</taxon>
        <taxon>Bdellovibrionota</taxon>
        <taxon>Oligoflexia</taxon>
        <taxon>Silvanigrellales</taxon>
        <taxon>Silvanigrellaceae</taxon>
        <taxon>Fluviispira</taxon>
    </lineage>
</organism>
<dbReference type="EMBL" id="WFLN01000004">
    <property type="protein sequence ID" value="KAB8033638.1"/>
    <property type="molecule type" value="Genomic_DNA"/>
</dbReference>
<sequence length="66" mass="7573">MKNTFILITSIGIMTLYGANAIEINKNQVNVKQLNSNEELEIKKIEESSLKKLWEINMPTNAHTIR</sequence>
<protein>
    <submittedName>
        <fullName evidence="1">Uncharacterized protein</fullName>
    </submittedName>
</protein>
<evidence type="ECO:0000313" key="2">
    <source>
        <dbReference type="Proteomes" id="UP000442694"/>
    </source>
</evidence>
<proteinExistence type="predicted"/>
<keyword evidence="2" id="KW-1185">Reference proteome</keyword>
<gene>
    <name evidence="1" type="ORF">GCL57_02715</name>
</gene>
<evidence type="ECO:0000313" key="1">
    <source>
        <dbReference type="EMBL" id="KAB8033638.1"/>
    </source>
</evidence>
<accession>A0A833N3A0</accession>
<reference evidence="1 2" key="1">
    <citation type="submission" date="2019-10" db="EMBL/GenBank/DDBJ databases">
        <title>New genus of Silvanigrellaceae.</title>
        <authorList>
            <person name="Pitt A."/>
            <person name="Hahn M.W."/>
        </authorList>
    </citation>
    <scope>NUCLEOTIDE SEQUENCE [LARGE SCALE GENOMIC DNA]</scope>
    <source>
        <strain evidence="1 2">33A1-SZDP</strain>
    </source>
</reference>
<dbReference type="Proteomes" id="UP000442694">
    <property type="component" value="Unassembled WGS sequence"/>
</dbReference>
<name>A0A833N3A0_9BACT</name>
<comment type="caution">
    <text evidence="1">The sequence shown here is derived from an EMBL/GenBank/DDBJ whole genome shotgun (WGS) entry which is preliminary data.</text>
</comment>